<organism evidence="5 6">
    <name type="scientific">Amaricoccus macauensis</name>
    <dbReference type="NCBI Taxonomy" id="57001"/>
    <lineage>
        <taxon>Bacteria</taxon>
        <taxon>Pseudomonadati</taxon>
        <taxon>Pseudomonadota</taxon>
        <taxon>Alphaproteobacteria</taxon>
        <taxon>Rhodobacterales</taxon>
        <taxon>Paracoccaceae</taxon>
        <taxon>Amaricoccus</taxon>
    </lineage>
</organism>
<dbReference type="EMBL" id="JACHFM010000001">
    <property type="protein sequence ID" value="MBB5220418.1"/>
    <property type="molecule type" value="Genomic_DNA"/>
</dbReference>
<dbReference type="AlphaFoldDB" id="A0A840SJT9"/>
<feature type="chain" id="PRO_5032757719" evidence="3">
    <location>
        <begin position="21"/>
        <end position="587"/>
    </location>
</feature>
<dbReference type="InterPro" id="IPR011047">
    <property type="entry name" value="Quinoprotein_ADH-like_sf"/>
</dbReference>
<keyword evidence="6" id="KW-1185">Reference proteome</keyword>
<dbReference type="NCBIfam" id="NF038015">
    <property type="entry name" value="AztD"/>
    <property type="match status" value="1"/>
</dbReference>
<dbReference type="Gene3D" id="2.40.128.20">
    <property type="match status" value="1"/>
</dbReference>
<dbReference type="InterPro" id="IPR012674">
    <property type="entry name" value="Calycin"/>
</dbReference>
<proteinExistence type="predicted"/>
<dbReference type="SUPFAM" id="SSF50814">
    <property type="entry name" value="Lipocalins"/>
    <property type="match status" value="1"/>
</dbReference>
<dbReference type="InterPro" id="IPR015304">
    <property type="entry name" value="ZinT_dom"/>
</dbReference>
<gene>
    <name evidence="5" type="ORF">HNP73_000339</name>
</gene>
<dbReference type="GO" id="GO:0008270">
    <property type="term" value="F:zinc ion binding"/>
    <property type="evidence" value="ECO:0007669"/>
    <property type="project" value="InterPro"/>
</dbReference>
<feature type="signal peptide" evidence="3">
    <location>
        <begin position="1"/>
        <end position="20"/>
    </location>
</feature>
<sequence length="587" mass="62355">MSLRATTAAVLAVTAGAAFAGEVTAERLFVSDRDQPKVTAVDPASGRILDTFGIRGPAALYRSASGQTVFAVQGDAGAVTAISTGIAIEDHGDHGDIHVKAPSLTGTEIAGKAPSHLVEHDGMFAAFFDGEGTARLFPETVALAGAPATREVRAPAPHHGVAVPYGAHVLLSEPNADDPKALPVGIRIVDAAGAPVGDIAACPDLHGEASSGSLVAFACATGLLIVTGGGDAPEVRHVAYPADLPEGKSTTLLGGRGLQYFLGNYGPDKVVLIDPTAEADAFRLVGLPTRRVTFAVDPVRARYAYVLTEDGVLHRLDVLAGRIDTTLRVTDPYSMNGHWNDPRPRIAVTGEQIVITDPLQGKLHLIDAASFTSAGEIAVTGKPYNIVAVGGSGQTHGDGHAAGHDHDHADDRIYRGHFEDAEIADRTLSDWAGDWQSVYPLLQAGALDPVMAHKAEHGDMSAEEQKAYFETGYRTDVERITIDGDVVTFFRDGQPVTARYADDGHEILTYAKGNRGVRYIFRKVDGDAAAPLFIQFSDHRIAPGAADHYHLYWGDDRATVLRELTNWPTYYPASMGTDDVVREMMAH</sequence>
<dbReference type="Gene3D" id="2.130.10.10">
    <property type="entry name" value="YVTN repeat-like/Quinoprotein amine dehydrogenase"/>
    <property type="match status" value="1"/>
</dbReference>
<evidence type="ECO:0000256" key="2">
    <source>
        <dbReference type="ARBA" id="ARBA00022833"/>
    </source>
</evidence>
<reference evidence="5 6" key="1">
    <citation type="submission" date="2020-08" db="EMBL/GenBank/DDBJ databases">
        <title>Genomic Encyclopedia of Type Strains, Phase IV (KMG-IV): sequencing the most valuable type-strain genomes for metagenomic binning, comparative biology and taxonomic classification.</title>
        <authorList>
            <person name="Goeker M."/>
        </authorList>
    </citation>
    <scope>NUCLEOTIDE SEQUENCE [LARGE SCALE GENOMIC DNA]</scope>
    <source>
        <strain evidence="5 6">DSM 101730</strain>
    </source>
</reference>
<keyword evidence="2" id="KW-0862">Zinc</keyword>
<dbReference type="RefSeq" id="WP_184146490.1">
    <property type="nucleotide sequence ID" value="NZ_JACHFM010000001.1"/>
</dbReference>
<dbReference type="InterPro" id="IPR015943">
    <property type="entry name" value="WD40/YVTN_repeat-like_dom_sf"/>
</dbReference>
<protein>
    <submittedName>
        <fullName evidence="5">Zinc transport system substrate-binding protein</fullName>
    </submittedName>
</protein>
<dbReference type="SUPFAM" id="SSF50998">
    <property type="entry name" value="Quinoprotein alcohol dehydrogenase-like"/>
    <property type="match status" value="1"/>
</dbReference>
<keyword evidence="1 3" id="KW-0732">Signal</keyword>
<evidence type="ECO:0000256" key="3">
    <source>
        <dbReference type="SAM" id="SignalP"/>
    </source>
</evidence>
<dbReference type="Pfam" id="PF09223">
    <property type="entry name" value="ZinT"/>
    <property type="match status" value="1"/>
</dbReference>
<evidence type="ECO:0000313" key="5">
    <source>
        <dbReference type="EMBL" id="MBB5220418.1"/>
    </source>
</evidence>
<feature type="domain" description="ZinT" evidence="4">
    <location>
        <begin position="411"/>
        <end position="587"/>
    </location>
</feature>
<accession>A0A840SJT9</accession>
<evidence type="ECO:0000256" key="1">
    <source>
        <dbReference type="ARBA" id="ARBA00022729"/>
    </source>
</evidence>
<evidence type="ECO:0000259" key="4">
    <source>
        <dbReference type="Pfam" id="PF09223"/>
    </source>
</evidence>
<name>A0A840SJT9_9RHOB</name>
<evidence type="ECO:0000313" key="6">
    <source>
        <dbReference type="Proteomes" id="UP000549457"/>
    </source>
</evidence>
<comment type="caution">
    <text evidence="5">The sequence shown here is derived from an EMBL/GenBank/DDBJ whole genome shotgun (WGS) entry which is preliminary data.</text>
</comment>
<dbReference type="InterPro" id="IPR047697">
    <property type="entry name" value="AztD-like"/>
</dbReference>
<dbReference type="Proteomes" id="UP000549457">
    <property type="component" value="Unassembled WGS sequence"/>
</dbReference>